<feature type="region of interest" description="Disordered" evidence="1">
    <location>
        <begin position="1"/>
        <end position="23"/>
    </location>
</feature>
<evidence type="ECO:0000259" key="2">
    <source>
        <dbReference type="Pfam" id="PF08241"/>
    </source>
</evidence>
<dbReference type="PANTHER" id="PTHR42912">
    <property type="entry name" value="METHYLTRANSFERASE"/>
    <property type="match status" value="1"/>
</dbReference>
<gene>
    <name evidence="3" type="ORF">SAMN05216267_100862</name>
</gene>
<dbReference type="AlphaFoldDB" id="A0A1H8IFB7"/>
<feature type="compositionally biased region" description="Basic residues" evidence="1">
    <location>
        <begin position="1"/>
        <end position="15"/>
    </location>
</feature>
<evidence type="ECO:0000256" key="1">
    <source>
        <dbReference type="SAM" id="MobiDB-lite"/>
    </source>
</evidence>
<dbReference type="EMBL" id="FODD01000008">
    <property type="protein sequence ID" value="SEN67500.1"/>
    <property type="molecule type" value="Genomic_DNA"/>
</dbReference>
<reference evidence="3 4" key="1">
    <citation type="submission" date="2016-10" db="EMBL/GenBank/DDBJ databases">
        <authorList>
            <person name="de Groot N.N."/>
        </authorList>
    </citation>
    <scope>NUCLEOTIDE SEQUENCE [LARGE SCALE GENOMIC DNA]</scope>
    <source>
        <strain evidence="3 4">CGMCC 4.2026</strain>
    </source>
</reference>
<evidence type="ECO:0000313" key="3">
    <source>
        <dbReference type="EMBL" id="SEN67500.1"/>
    </source>
</evidence>
<keyword evidence="3" id="KW-0808">Transferase</keyword>
<dbReference type="Proteomes" id="UP000181951">
    <property type="component" value="Unassembled WGS sequence"/>
</dbReference>
<keyword evidence="3" id="KW-0489">Methyltransferase</keyword>
<sequence length="320" mass="34775">MVNARRAHHAHKGPNRRNSPTPQVYAESTTTAAMIQGPEPEATRRIAGTTESSRANRRWWDGNADEYQLEHGRFLGDDRFVWGPEGLDEAQAALLGPAAELKDKAVLEIGAGAAQCSRWLAGQGARPVALDLSRRQLQHARRIDQALADGTGGAHHGGTGGGAGVSVPLVQADAGRLPFADASFDLACSAYGALPFVADSATVQREVRRVLRPGGRWVFSVTHPVRWAFPDEAGPEGLTAVASYFDRTPYVEQDDRGLAVYVEHHRTLGDRVREITAAGLRLVDLVEPEWPEWNEQEWGGWSPLRGRLLPGTAIFVCVAE</sequence>
<dbReference type="GO" id="GO:0008757">
    <property type="term" value="F:S-adenosylmethionine-dependent methyltransferase activity"/>
    <property type="evidence" value="ECO:0007669"/>
    <property type="project" value="InterPro"/>
</dbReference>
<accession>A0A1H8IFB7</accession>
<dbReference type="InterPro" id="IPR013216">
    <property type="entry name" value="Methyltransf_11"/>
</dbReference>
<dbReference type="STRING" id="310780.SAMN05216267_100862"/>
<dbReference type="Gene3D" id="3.40.50.150">
    <property type="entry name" value="Vaccinia Virus protein VP39"/>
    <property type="match status" value="1"/>
</dbReference>
<dbReference type="InterPro" id="IPR050508">
    <property type="entry name" value="Methyltransf_Superfamily"/>
</dbReference>
<dbReference type="CDD" id="cd02440">
    <property type="entry name" value="AdoMet_MTases"/>
    <property type="match status" value="1"/>
</dbReference>
<dbReference type="PANTHER" id="PTHR42912:SF93">
    <property type="entry name" value="N6-ADENOSINE-METHYLTRANSFERASE TMT1A"/>
    <property type="match status" value="1"/>
</dbReference>
<keyword evidence="4" id="KW-1185">Reference proteome</keyword>
<dbReference type="GO" id="GO:0032259">
    <property type="term" value="P:methylation"/>
    <property type="evidence" value="ECO:0007669"/>
    <property type="project" value="UniProtKB-KW"/>
</dbReference>
<organism evidence="3 4">
    <name type="scientific">Actinacidiphila rubida</name>
    <dbReference type="NCBI Taxonomy" id="310780"/>
    <lineage>
        <taxon>Bacteria</taxon>
        <taxon>Bacillati</taxon>
        <taxon>Actinomycetota</taxon>
        <taxon>Actinomycetes</taxon>
        <taxon>Kitasatosporales</taxon>
        <taxon>Streptomycetaceae</taxon>
        <taxon>Actinacidiphila</taxon>
    </lineage>
</organism>
<dbReference type="InterPro" id="IPR029063">
    <property type="entry name" value="SAM-dependent_MTases_sf"/>
</dbReference>
<protein>
    <submittedName>
        <fullName evidence="3">Methyltransferase domain-containing protein</fullName>
    </submittedName>
</protein>
<name>A0A1H8IFB7_9ACTN</name>
<evidence type="ECO:0000313" key="4">
    <source>
        <dbReference type="Proteomes" id="UP000181951"/>
    </source>
</evidence>
<proteinExistence type="predicted"/>
<feature type="domain" description="Methyltransferase type 11" evidence="2">
    <location>
        <begin position="107"/>
        <end position="219"/>
    </location>
</feature>
<dbReference type="Pfam" id="PF08241">
    <property type="entry name" value="Methyltransf_11"/>
    <property type="match status" value="1"/>
</dbReference>
<dbReference type="SUPFAM" id="SSF53335">
    <property type="entry name" value="S-adenosyl-L-methionine-dependent methyltransferases"/>
    <property type="match status" value="1"/>
</dbReference>